<reference evidence="3 4" key="1">
    <citation type="submission" date="2018-04" db="EMBL/GenBank/DDBJ databases">
        <authorList>
            <person name="Zhang X."/>
            <person name="Yuan J."/>
            <person name="Li F."/>
            <person name="Xiang J."/>
        </authorList>
    </citation>
    <scope>NUCLEOTIDE SEQUENCE [LARGE SCALE GENOMIC DNA]</scope>
    <source>
        <tissue evidence="3">Muscle</tissue>
    </source>
</reference>
<sequence length="445" mass="47684">MPSSVCRVSGTLTTSYSCHRTSSTLTPLTRSSLVTESLFITIATHMRIRRSWHQHPMPTPVGAMPSQRTHCSRTHARSQPLPVPASTAGPVANAGCSEPPLRNQQVFTATVHLTANHMGWFEFRLCPSEKPGQYVKQSCLNKHVLKLVDYSGTRYKIKHSKTGLFRIRLQLPESVTCSRCVVQWHYTTGNNWGFCKDGSNQPGCGPQEVFRGCSDVAVFAPDDPALHLFSNLTREADLSQFLHLSEDEAPPPAPPRTNAHRNDEPDAAFDPVLVFDGEEHFADDDDDALAGQGHRAPGANDLLKAAGPSGAAKQPSITFVEEAKGGGAVASARPRPPPSTPGHQAPRLLRRGAGRAAAAQEVRVVRRLPQEPAGDPHRGRALPLGAHALLPLAGGAARAQPRRPGRDAEPPGSSARAADARGGPRPVAAAGGAARRARRPPFRGI</sequence>
<gene>
    <name evidence="3" type="ORF">C7M84_018996</name>
</gene>
<organism evidence="3 4">
    <name type="scientific">Penaeus vannamei</name>
    <name type="common">Whiteleg shrimp</name>
    <name type="synonym">Litopenaeus vannamei</name>
    <dbReference type="NCBI Taxonomy" id="6689"/>
    <lineage>
        <taxon>Eukaryota</taxon>
        <taxon>Metazoa</taxon>
        <taxon>Ecdysozoa</taxon>
        <taxon>Arthropoda</taxon>
        <taxon>Crustacea</taxon>
        <taxon>Multicrustacea</taxon>
        <taxon>Malacostraca</taxon>
        <taxon>Eumalacostraca</taxon>
        <taxon>Eucarida</taxon>
        <taxon>Decapoda</taxon>
        <taxon>Dendrobranchiata</taxon>
        <taxon>Penaeoidea</taxon>
        <taxon>Penaeidae</taxon>
        <taxon>Penaeus</taxon>
    </lineage>
</organism>
<name>A0A3R7QCA1_PENVA</name>
<keyword evidence="4" id="KW-1185">Reference proteome</keyword>
<dbReference type="Proteomes" id="UP000283509">
    <property type="component" value="Unassembled WGS sequence"/>
</dbReference>
<dbReference type="STRING" id="6689.A0A3R7QCA1"/>
<feature type="compositionally biased region" description="Low complexity" evidence="1">
    <location>
        <begin position="381"/>
        <end position="399"/>
    </location>
</feature>
<feature type="compositionally biased region" description="Low complexity" evidence="1">
    <location>
        <begin position="410"/>
        <end position="434"/>
    </location>
</feature>
<feature type="region of interest" description="Disordered" evidence="1">
    <location>
        <begin position="283"/>
        <end position="445"/>
    </location>
</feature>
<proteinExistence type="predicted"/>
<evidence type="ECO:0000259" key="2">
    <source>
        <dbReference type="Pfam" id="PF03067"/>
    </source>
</evidence>
<feature type="region of interest" description="Disordered" evidence="1">
    <location>
        <begin position="245"/>
        <end position="265"/>
    </location>
</feature>
<dbReference type="Pfam" id="PF03067">
    <property type="entry name" value="LPMO_10"/>
    <property type="match status" value="1"/>
</dbReference>
<dbReference type="InterPro" id="IPR004302">
    <property type="entry name" value="Cellulose/chitin-bd_N"/>
</dbReference>
<dbReference type="OrthoDB" id="64893at2759"/>
<dbReference type="PROSITE" id="PS51257">
    <property type="entry name" value="PROKAR_LIPOPROTEIN"/>
    <property type="match status" value="1"/>
</dbReference>
<feature type="domain" description="Chitin-binding type-4" evidence="2">
    <location>
        <begin position="99"/>
        <end position="216"/>
    </location>
</feature>
<evidence type="ECO:0000256" key="1">
    <source>
        <dbReference type="SAM" id="MobiDB-lite"/>
    </source>
</evidence>
<dbReference type="AlphaFoldDB" id="A0A3R7QCA1"/>
<reference evidence="3 4" key="2">
    <citation type="submission" date="2019-01" db="EMBL/GenBank/DDBJ databases">
        <title>The decoding of complex shrimp genome reveals the adaptation for benthos swimmer, frequently molting mechanism and breeding impact on genome.</title>
        <authorList>
            <person name="Sun Y."/>
            <person name="Gao Y."/>
            <person name="Yu Y."/>
        </authorList>
    </citation>
    <scope>NUCLEOTIDE SEQUENCE [LARGE SCALE GENOMIC DNA]</scope>
    <source>
        <tissue evidence="3">Muscle</tissue>
    </source>
</reference>
<evidence type="ECO:0000313" key="4">
    <source>
        <dbReference type="Proteomes" id="UP000283509"/>
    </source>
</evidence>
<accession>A0A3R7QCA1</accession>
<dbReference type="EMBL" id="QCYY01003484">
    <property type="protein sequence ID" value="ROT63127.1"/>
    <property type="molecule type" value="Genomic_DNA"/>
</dbReference>
<comment type="caution">
    <text evidence="3">The sequence shown here is derived from an EMBL/GenBank/DDBJ whole genome shotgun (WGS) entry which is preliminary data.</text>
</comment>
<feature type="compositionally biased region" description="Basic residues" evidence="1">
    <location>
        <begin position="435"/>
        <end position="445"/>
    </location>
</feature>
<protein>
    <recommendedName>
        <fullName evidence="2">Chitin-binding type-4 domain-containing protein</fullName>
    </recommendedName>
</protein>
<evidence type="ECO:0000313" key="3">
    <source>
        <dbReference type="EMBL" id="ROT63127.1"/>
    </source>
</evidence>